<organism evidence="12 13">
    <name type="scientific">Candidatus Flavonifractor intestinipullorum</name>
    <dbReference type="NCBI Taxonomy" id="2838587"/>
    <lineage>
        <taxon>Bacteria</taxon>
        <taxon>Bacillati</taxon>
        <taxon>Bacillota</taxon>
        <taxon>Clostridia</taxon>
        <taxon>Eubacteriales</taxon>
        <taxon>Oscillospiraceae</taxon>
        <taxon>Flavonifractor</taxon>
    </lineage>
</organism>
<dbReference type="SMART" id="SM00862">
    <property type="entry name" value="Trans_reg_C"/>
    <property type="match status" value="1"/>
</dbReference>
<feature type="modified residue" description="4-aspartylphosphate" evidence="8">
    <location>
        <position position="51"/>
    </location>
</feature>
<evidence type="ECO:0000256" key="6">
    <source>
        <dbReference type="ARBA" id="ARBA00023163"/>
    </source>
</evidence>
<comment type="caution">
    <text evidence="12">The sequence shown here is derived from an EMBL/GenBank/DDBJ whole genome shotgun (WGS) entry which is preliminary data.</text>
</comment>
<proteinExistence type="predicted"/>
<dbReference type="Pfam" id="PF00072">
    <property type="entry name" value="Response_reg"/>
    <property type="match status" value="1"/>
</dbReference>
<dbReference type="PANTHER" id="PTHR48111">
    <property type="entry name" value="REGULATOR OF RPOS"/>
    <property type="match status" value="1"/>
</dbReference>
<evidence type="ECO:0000256" key="4">
    <source>
        <dbReference type="ARBA" id="ARBA00023015"/>
    </source>
</evidence>
<keyword evidence="3" id="KW-0902">Two-component regulatory system</keyword>
<dbReference type="Gene3D" id="1.10.10.10">
    <property type="entry name" value="Winged helix-like DNA-binding domain superfamily/Winged helix DNA-binding domain"/>
    <property type="match status" value="1"/>
</dbReference>
<feature type="DNA-binding region" description="OmpR/PhoB-type" evidence="9">
    <location>
        <begin position="124"/>
        <end position="222"/>
    </location>
</feature>
<feature type="domain" description="OmpR/PhoB-type" evidence="11">
    <location>
        <begin position="124"/>
        <end position="222"/>
    </location>
</feature>
<evidence type="ECO:0000313" key="12">
    <source>
        <dbReference type="EMBL" id="HJB56777.1"/>
    </source>
</evidence>
<sequence>MRILIVEDEVHLAETLGQIMQEQHYQTDVVNDGADGLDYALSGQYDLVLLDVMLPKLDGFEVARRLRSAHISTPILMLTARDETGDKIAGLDCGADDYMTKPFDSGELLARVRALTRRQGEVLSQSLTVYDLVLNLSTRCLSCAGKSVRLGFKEFDVLRLLMAAPKSVIPKEDIITKVWGIDSDAEDNNVEVYISFLRKKLNFLGSRVSIGTVRKVGYHLEYPLS</sequence>
<evidence type="ECO:0000256" key="7">
    <source>
        <dbReference type="ARBA" id="ARBA00024867"/>
    </source>
</evidence>
<gene>
    <name evidence="12" type="ORF">H9714_04405</name>
</gene>
<dbReference type="FunFam" id="3.40.50.2300:FF:000001">
    <property type="entry name" value="DNA-binding response regulator PhoB"/>
    <property type="match status" value="1"/>
</dbReference>
<dbReference type="GO" id="GO:0006355">
    <property type="term" value="P:regulation of DNA-templated transcription"/>
    <property type="evidence" value="ECO:0007669"/>
    <property type="project" value="InterPro"/>
</dbReference>
<dbReference type="InterPro" id="IPR036388">
    <property type="entry name" value="WH-like_DNA-bd_sf"/>
</dbReference>
<keyword evidence="4" id="KW-0805">Transcription regulation</keyword>
<dbReference type="PROSITE" id="PS50110">
    <property type="entry name" value="RESPONSE_REGULATORY"/>
    <property type="match status" value="1"/>
</dbReference>
<reference evidence="12" key="2">
    <citation type="submission" date="2021-04" db="EMBL/GenBank/DDBJ databases">
        <authorList>
            <person name="Gilroy R."/>
        </authorList>
    </citation>
    <scope>NUCLEOTIDE SEQUENCE</scope>
    <source>
        <strain evidence="12">CHK189-11263</strain>
    </source>
</reference>
<feature type="domain" description="Response regulatory" evidence="10">
    <location>
        <begin position="2"/>
        <end position="116"/>
    </location>
</feature>
<keyword evidence="2 8" id="KW-0597">Phosphoprotein</keyword>
<name>A0A9D2MA10_9FIRM</name>
<evidence type="ECO:0000259" key="10">
    <source>
        <dbReference type="PROSITE" id="PS50110"/>
    </source>
</evidence>
<dbReference type="InterPro" id="IPR016032">
    <property type="entry name" value="Sig_transdc_resp-reg_C-effctor"/>
</dbReference>
<dbReference type="InterPro" id="IPR039420">
    <property type="entry name" value="WalR-like"/>
</dbReference>
<evidence type="ECO:0000256" key="5">
    <source>
        <dbReference type="ARBA" id="ARBA00023125"/>
    </source>
</evidence>
<dbReference type="Proteomes" id="UP000824208">
    <property type="component" value="Unassembled WGS sequence"/>
</dbReference>
<dbReference type="GO" id="GO:0032993">
    <property type="term" value="C:protein-DNA complex"/>
    <property type="evidence" value="ECO:0007669"/>
    <property type="project" value="TreeGrafter"/>
</dbReference>
<dbReference type="Gene3D" id="3.40.50.2300">
    <property type="match status" value="1"/>
</dbReference>
<dbReference type="GO" id="GO:0000976">
    <property type="term" value="F:transcription cis-regulatory region binding"/>
    <property type="evidence" value="ECO:0007669"/>
    <property type="project" value="TreeGrafter"/>
</dbReference>
<dbReference type="SUPFAM" id="SSF46894">
    <property type="entry name" value="C-terminal effector domain of the bipartite response regulators"/>
    <property type="match status" value="1"/>
</dbReference>
<dbReference type="PROSITE" id="PS51755">
    <property type="entry name" value="OMPR_PHOB"/>
    <property type="match status" value="1"/>
</dbReference>
<comment type="function">
    <text evidence="7">May play the central regulatory role in sporulation. It may be an element of the effector pathway responsible for the activation of sporulation genes in response to nutritional stress. Spo0A may act in concert with spo0H (a sigma factor) to control the expression of some genes that are critical to the sporulation process.</text>
</comment>
<evidence type="ECO:0000256" key="2">
    <source>
        <dbReference type="ARBA" id="ARBA00022553"/>
    </source>
</evidence>
<dbReference type="Gene3D" id="6.10.250.690">
    <property type="match status" value="1"/>
</dbReference>
<keyword evidence="5 9" id="KW-0238">DNA-binding</keyword>
<dbReference type="Pfam" id="PF00486">
    <property type="entry name" value="Trans_reg_C"/>
    <property type="match status" value="1"/>
</dbReference>
<evidence type="ECO:0000256" key="9">
    <source>
        <dbReference type="PROSITE-ProRule" id="PRU01091"/>
    </source>
</evidence>
<evidence type="ECO:0000313" key="13">
    <source>
        <dbReference type="Proteomes" id="UP000824208"/>
    </source>
</evidence>
<accession>A0A9D2MA10</accession>
<keyword evidence="6" id="KW-0804">Transcription</keyword>
<dbReference type="InterPro" id="IPR011006">
    <property type="entry name" value="CheY-like_superfamily"/>
</dbReference>
<dbReference type="GO" id="GO:0000156">
    <property type="term" value="F:phosphorelay response regulator activity"/>
    <property type="evidence" value="ECO:0007669"/>
    <property type="project" value="TreeGrafter"/>
</dbReference>
<dbReference type="EMBL" id="DWYC01000046">
    <property type="protein sequence ID" value="HJB56777.1"/>
    <property type="molecule type" value="Genomic_DNA"/>
</dbReference>
<dbReference type="SUPFAM" id="SSF52172">
    <property type="entry name" value="CheY-like"/>
    <property type="match status" value="1"/>
</dbReference>
<dbReference type="InterPro" id="IPR001789">
    <property type="entry name" value="Sig_transdc_resp-reg_receiver"/>
</dbReference>
<evidence type="ECO:0000256" key="3">
    <source>
        <dbReference type="ARBA" id="ARBA00023012"/>
    </source>
</evidence>
<reference evidence="12" key="1">
    <citation type="journal article" date="2021" name="PeerJ">
        <title>Extensive microbial diversity within the chicken gut microbiome revealed by metagenomics and culture.</title>
        <authorList>
            <person name="Gilroy R."/>
            <person name="Ravi A."/>
            <person name="Getino M."/>
            <person name="Pursley I."/>
            <person name="Horton D.L."/>
            <person name="Alikhan N.F."/>
            <person name="Baker D."/>
            <person name="Gharbi K."/>
            <person name="Hall N."/>
            <person name="Watson M."/>
            <person name="Adriaenssens E.M."/>
            <person name="Foster-Nyarko E."/>
            <person name="Jarju S."/>
            <person name="Secka A."/>
            <person name="Antonio M."/>
            <person name="Oren A."/>
            <person name="Chaudhuri R.R."/>
            <person name="La Ragione R."/>
            <person name="Hildebrand F."/>
            <person name="Pallen M.J."/>
        </authorList>
    </citation>
    <scope>NUCLEOTIDE SEQUENCE</scope>
    <source>
        <strain evidence="12">CHK189-11263</strain>
    </source>
</reference>
<dbReference type="SMART" id="SM00448">
    <property type="entry name" value="REC"/>
    <property type="match status" value="1"/>
</dbReference>
<dbReference type="InterPro" id="IPR001867">
    <property type="entry name" value="OmpR/PhoB-type_DNA-bd"/>
</dbReference>
<evidence type="ECO:0000256" key="1">
    <source>
        <dbReference type="ARBA" id="ARBA00018672"/>
    </source>
</evidence>
<evidence type="ECO:0000256" key="8">
    <source>
        <dbReference type="PROSITE-ProRule" id="PRU00169"/>
    </source>
</evidence>
<dbReference type="GO" id="GO:0005829">
    <property type="term" value="C:cytosol"/>
    <property type="evidence" value="ECO:0007669"/>
    <property type="project" value="TreeGrafter"/>
</dbReference>
<dbReference type="PANTHER" id="PTHR48111:SF22">
    <property type="entry name" value="REGULATOR OF RPOS"/>
    <property type="match status" value="1"/>
</dbReference>
<dbReference type="CDD" id="cd00383">
    <property type="entry name" value="trans_reg_C"/>
    <property type="match status" value="1"/>
</dbReference>
<protein>
    <recommendedName>
        <fullName evidence="1">Stage 0 sporulation protein A homolog</fullName>
    </recommendedName>
</protein>
<evidence type="ECO:0000259" key="11">
    <source>
        <dbReference type="PROSITE" id="PS51755"/>
    </source>
</evidence>
<dbReference type="AlphaFoldDB" id="A0A9D2MA10"/>